<dbReference type="PRINTS" id="PR01270">
    <property type="entry name" value="HDASUPER"/>
</dbReference>
<reference evidence="4" key="1">
    <citation type="submission" date="2006-10" db="EMBL/GenBank/DDBJ databases">
        <title>Complete sequence of Solibacter usitatus Ellin6076.</title>
        <authorList>
            <consortium name="US DOE Joint Genome Institute"/>
            <person name="Copeland A."/>
            <person name="Lucas S."/>
            <person name="Lapidus A."/>
            <person name="Barry K."/>
            <person name="Detter J.C."/>
            <person name="Glavina del Rio T."/>
            <person name="Hammon N."/>
            <person name="Israni S."/>
            <person name="Dalin E."/>
            <person name="Tice H."/>
            <person name="Pitluck S."/>
            <person name="Thompson L.S."/>
            <person name="Brettin T."/>
            <person name="Bruce D."/>
            <person name="Han C."/>
            <person name="Tapia R."/>
            <person name="Gilna P."/>
            <person name="Schmutz J."/>
            <person name="Larimer F."/>
            <person name="Land M."/>
            <person name="Hauser L."/>
            <person name="Kyrpides N."/>
            <person name="Mikhailova N."/>
            <person name="Janssen P.H."/>
            <person name="Kuske C.R."/>
            <person name="Richardson P."/>
        </authorList>
    </citation>
    <scope>NUCLEOTIDE SEQUENCE</scope>
    <source>
        <strain evidence="4">Ellin6076</strain>
    </source>
</reference>
<dbReference type="InParanoid" id="Q02A43"/>
<sequence length="305" mass="33841">MLPYRFVYHDRYDLNLGEHVFPSQKFRWLRDRLLHTRFAAAEDFVTPESATDDDVRLVHDPEYVAKLRGGTLSYQDILRLEIPYSRQMVEAFWLAAGGSILAARLALQDGIGFNIGGGFHHAFPGHGEGFCAINDVAIAVRRLQADRLIKRAMVVDCDVHHGNGTAAIFTDDQSVFTLSIHQFNNYPSEKPLSSLDIHLTDGIGDAEYLHRLGNGYRAALTMFKPELLMYVAGADPYMEDQLGGLSLTFEGLMERDRLVIRTALTHSVPVAIVLAGGYAQSVEDTITIHANTAAVAKDVLGKVRL</sequence>
<keyword evidence="2" id="KW-0378">Hydrolase</keyword>
<dbReference type="EMBL" id="CP000473">
    <property type="protein sequence ID" value="ABJ82083.1"/>
    <property type="molecule type" value="Genomic_DNA"/>
</dbReference>
<dbReference type="Pfam" id="PF00850">
    <property type="entry name" value="Hist_deacetyl"/>
    <property type="match status" value="1"/>
</dbReference>
<organism evidence="4">
    <name type="scientific">Solibacter usitatus (strain Ellin6076)</name>
    <dbReference type="NCBI Taxonomy" id="234267"/>
    <lineage>
        <taxon>Bacteria</taxon>
        <taxon>Pseudomonadati</taxon>
        <taxon>Acidobacteriota</taxon>
        <taxon>Terriglobia</taxon>
        <taxon>Bryobacterales</taxon>
        <taxon>Solibacteraceae</taxon>
        <taxon>Candidatus Solibacter</taxon>
    </lineage>
</organism>
<dbReference type="KEGG" id="sus:Acid_1085"/>
<dbReference type="eggNOG" id="COG0123">
    <property type="taxonomic scope" value="Bacteria"/>
</dbReference>
<evidence type="ECO:0000313" key="4">
    <source>
        <dbReference type="EMBL" id="ABJ82083.1"/>
    </source>
</evidence>
<evidence type="ECO:0000256" key="1">
    <source>
        <dbReference type="ARBA" id="ARBA00005947"/>
    </source>
</evidence>
<dbReference type="PANTHER" id="PTHR10625">
    <property type="entry name" value="HISTONE DEACETYLASE HDAC1-RELATED"/>
    <property type="match status" value="1"/>
</dbReference>
<proteinExistence type="inferred from homology"/>
<dbReference type="GO" id="GO:0016787">
    <property type="term" value="F:hydrolase activity"/>
    <property type="evidence" value="ECO:0007669"/>
    <property type="project" value="UniProtKB-KW"/>
</dbReference>
<dbReference type="CDD" id="cd09993">
    <property type="entry name" value="HDAC_classIV"/>
    <property type="match status" value="1"/>
</dbReference>
<dbReference type="PANTHER" id="PTHR10625:SF19">
    <property type="entry name" value="HISTONE DEACETYLASE 12"/>
    <property type="match status" value="1"/>
</dbReference>
<dbReference type="InterPro" id="IPR023801">
    <property type="entry name" value="His_deacetylse_dom"/>
</dbReference>
<accession>Q02A43</accession>
<dbReference type="InterPro" id="IPR044150">
    <property type="entry name" value="HDAC_classIV"/>
</dbReference>
<evidence type="ECO:0000256" key="2">
    <source>
        <dbReference type="ARBA" id="ARBA00022801"/>
    </source>
</evidence>
<dbReference type="OrthoDB" id="9808367at2"/>
<protein>
    <submittedName>
        <fullName evidence="4">Histone deacetylase superfamily</fullName>
    </submittedName>
</protein>
<name>Q02A43_SOLUE</name>
<dbReference type="InterPro" id="IPR023696">
    <property type="entry name" value="Ureohydrolase_dom_sf"/>
</dbReference>
<dbReference type="InterPro" id="IPR000286">
    <property type="entry name" value="HDACs"/>
</dbReference>
<comment type="similarity">
    <text evidence="1">Belongs to the histone deacetylase family.</text>
</comment>
<dbReference type="GO" id="GO:0040029">
    <property type="term" value="P:epigenetic regulation of gene expression"/>
    <property type="evidence" value="ECO:0007669"/>
    <property type="project" value="TreeGrafter"/>
</dbReference>
<dbReference type="STRING" id="234267.Acid_1085"/>
<dbReference type="InterPro" id="IPR037138">
    <property type="entry name" value="His_deacetylse_dom_sf"/>
</dbReference>
<dbReference type="GO" id="GO:0004407">
    <property type="term" value="F:histone deacetylase activity"/>
    <property type="evidence" value="ECO:0007669"/>
    <property type="project" value="InterPro"/>
</dbReference>
<gene>
    <name evidence="4" type="ordered locus">Acid_1085</name>
</gene>
<evidence type="ECO:0000259" key="3">
    <source>
        <dbReference type="Pfam" id="PF00850"/>
    </source>
</evidence>
<feature type="domain" description="Histone deacetylase" evidence="3">
    <location>
        <begin position="19"/>
        <end position="286"/>
    </location>
</feature>
<dbReference type="Gene3D" id="3.40.800.20">
    <property type="entry name" value="Histone deacetylase domain"/>
    <property type="match status" value="1"/>
</dbReference>
<dbReference type="HOGENOM" id="CLU_007727_1_0_0"/>
<dbReference type="SUPFAM" id="SSF52768">
    <property type="entry name" value="Arginase/deacetylase"/>
    <property type="match status" value="1"/>
</dbReference>
<dbReference type="AlphaFoldDB" id="Q02A43"/>